<evidence type="ECO:0000313" key="1">
    <source>
        <dbReference type="EMBL" id="KIM72261.1"/>
    </source>
</evidence>
<proteinExistence type="predicted"/>
<evidence type="ECO:0000313" key="2">
    <source>
        <dbReference type="Proteomes" id="UP000054166"/>
    </source>
</evidence>
<dbReference type="HOGENOM" id="CLU_118185_0_0_1"/>
<gene>
    <name evidence="1" type="ORF">PILCRDRAFT_743106</name>
</gene>
<sequence>MPSTNEQSNIPQELSPYKNIHVRDLAKVLPLNDLPDGLRPSPGRQPPLLRCGYPVNRKLLGQLATDKVEGREIPDGMRAIRARADWLDLRYKVVLNDGFEAIVEFCNNHGTVPRVPPQVIERVKEFLGEAGPPKWYLDVQKYRWNS</sequence>
<dbReference type="EMBL" id="KN833145">
    <property type="protein sequence ID" value="KIM72261.1"/>
    <property type="molecule type" value="Genomic_DNA"/>
</dbReference>
<organism evidence="1 2">
    <name type="scientific">Piloderma croceum (strain F 1598)</name>
    <dbReference type="NCBI Taxonomy" id="765440"/>
    <lineage>
        <taxon>Eukaryota</taxon>
        <taxon>Fungi</taxon>
        <taxon>Dikarya</taxon>
        <taxon>Basidiomycota</taxon>
        <taxon>Agaricomycotina</taxon>
        <taxon>Agaricomycetes</taxon>
        <taxon>Agaricomycetidae</taxon>
        <taxon>Atheliales</taxon>
        <taxon>Atheliaceae</taxon>
        <taxon>Piloderma</taxon>
    </lineage>
</organism>
<dbReference type="InParanoid" id="A0A0C3EWY1"/>
<dbReference type="AlphaFoldDB" id="A0A0C3EWY1"/>
<keyword evidence="2" id="KW-1185">Reference proteome</keyword>
<dbReference type="Proteomes" id="UP000054166">
    <property type="component" value="Unassembled WGS sequence"/>
</dbReference>
<accession>A0A0C3EWY1</accession>
<reference evidence="2" key="2">
    <citation type="submission" date="2015-01" db="EMBL/GenBank/DDBJ databases">
        <title>Evolutionary Origins and Diversification of the Mycorrhizal Mutualists.</title>
        <authorList>
            <consortium name="DOE Joint Genome Institute"/>
            <consortium name="Mycorrhizal Genomics Consortium"/>
            <person name="Kohler A."/>
            <person name="Kuo A."/>
            <person name="Nagy L.G."/>
            <person name="Floudas D."/>
            <person name="Copeland A."/>
            <person name="Barry K.W."/>
            <person name="Cichocki N."/>
            <person name="Veneault-Fourrey C."/>
            <person name="LaButti K."/>
            <person name="Lindquist E.A."/>
            <person name="Lipzen A."/>
            <person name="Lundell T."/>
            <person name="Morin E."/>
            <person name="Murat C."/>
            <person name="Riley R."/>
            <person name="Ohm R."/>
            <person name="Sun H."/>
            <person name="Tunlid A."/>
            <person name="Henrissat B."/>
            <person name="Grigoriev I.V."/>
            <person name="Hibbett D.S."/>
            <person name="Martin F."/>
        </authorList>
    </citation>
    <scope>NUCLEOTIDE SEQUENCE [LARGE SCALE GENOMIC DNA]</scope>
    <source>
        <strain evidence="2">F 1598</strain>
    </source>
</reference>
<name>A0A0C3EWY1_PILCF</name>
<protein>
    <submittedName>
        <fullName evidence="1">Uncharacterized protein</fullName>
    </submittedName>
</protein>
<reference evidence="1 2" key="1">
    <citation type="submission" date="2014-04" db="EMBL/GenBank/DDBJ databases">
        <authorList>
            <consortium name="DOE Joint Genome Institute"/>
            <person name="Kuo A."/>
            <person name="Tarkka M."/>
            <person name="Buscot F."/>
            <person name="Kohler A."/>
            <person name="Nagy L.G."/>
            <person name="Floudas D."/>
            <person name="Copeland A."/>
            <person name="Barry K.W."/>
            <person name="Cichocki N."/>
            <person name="Veneault-Fourrey C."/>
            <person name="LaButti K."/>
            <person name="Lindquist E.A."/>
            <person name="Lipzen A."/>
            <person name="Lundell T."/>
            <person name="Morin E."/>
            <person name="Murat C."/>
            <person name="Sun H."/>
            <person name="Tunlid A."/>
            <person name="Henrissat B."/>
            <person name="Grigoriev I.V."/>
            <person name="Hibbett D.S."/>
            <person name="Martin F."/>
            <person name="Nordberg H.P."/>
            <person name="Cantor M.N."/>
            <person name="Hua S.X."/>
        </authorList>
    </citation>
    <scope>NUCLEOTIDE SEQUENCE [LARGE SCALE GENOMIC DNA]</scope>
    <source>
        <strain evidence="1 2">F 1598</strain>
    </source>
</reference>